<reference evidence="1" key="1">
    <citation type="submission" date="2018-02" db="EMBL/GenBank/DDBJ databases">
        <title>Rhizophora mucronata_Transcriptome.</title>
        <authorList>
            <person name="Meera S.P."/>
            <person name="Sreeshan A."/>
            <person name="Augustine A."/>
        </authorList>
    </citation>
    <scope>NUCLEOTIDE SEQUENCE</scope>
    <source>
        <tissue evidence="1">Leaf</tissue>
    </source>
</reference>
<accession>A0A2P2K3X9</accession>
<proteinExistence type="predicted"/>
<dbReference type="PANTHER" id="PTHR31343:SF4">
    <property type="entry name" value="DUF789 DOMAIN-CONTAINING PROTEIN"/>
    <property type="match status" value="1"/>
</dbReference>
<name>A0A2P2K3X9_RHIMU</name>
<evidence type="ECO:0000313" key="1">
    <source>
        <dbReference type="EMBL" id="MBX00420.1"/>
    </source>
</evidence>
<dbReference type="EMBL" id="GGEC01019936">
    <property type="protein sequence ID" value="MBX00420.1"/>
    <property type="molecule type" value="Transcribed_RNA"/>
</dbReference>
<dbReference type="Pfam" id="PF05623">
    <property type="entry name" value="DUF789"/>
    <property type="match status" value="1"/>
</dbReference>
<sequence>MVGSSKIAQSSASLPLFGLVPYKSKNSILIPRVKDELQKAKSLLQAADSWLQHLGVNLPDYQFLVFHKPQWKS</sequence>
<dbReference type="InterPro" id="IPR008507">
    <property type="entry name" value="DUF789"/>
</dbReference>
<protein>
    <submittedName>
        <fullName evidence="1">Uncharacterized protein</fullName>
    </submittedName>
</protein>
<dbReference type="AlphaFoldDB" id="A0A2P2K3X9"/>
<dbReference type="PANTHER" id="PTHR31343">
    <property type="entry name" value="T15D22.8"/>
    <property type="match status" value="1"/>
</dbReference>
<organism evidence="1">
    <name type="scientific">Rhizophora mucronata</name>
    <name type="common">Asiatic mangrove</name>
    <dbReference type="NCBI Taxonomy" id="61149"/>
    <lineage>
        <taxon>Eukaryota</taxon>
        <taxon>Viridiplantae</taxon>
        <taxon>Streptophyta</taxon>
        <taxon>Embryophyta</taxon>
        <taxon>Tracheophyta</taxon>
        <taxon>Spermatophyta</taxon>
        <taxon>Magnoliopsida</taxon>
        <taxon>eudicotyledons</taxon>
        <taxon>Gunneridae</taxon>
        <taxon>Pentapetalae</taxon>
        <taxon>rosids</taxon>
        <taxon>fabids</taxon>
        <taxon>Malpighiales</taxon>
        <taxon>Rhizophoraceae</taxon>
        <taxon>Rhizophora</taxon>
    </lineage>
</organism>